<dbReference type="AlphaFoldDB" id="A0A139I4V1"/>
<dbReference type="EMBL" id="LFZO01000311">
    <property type="protein sequence ID" value="KXT09734.1"/>
    <property type="molecule type" value="Genomic_DNA"/>
</dbReference>
<reference evidence="1 2" key="1">
    <citation type="submission" date="2015-07" db="EMBL/GenBank/DDBJ databases">
        <title>Comparative genomics of the Sigatoka disease complex on banana suggests a link between parallel evolutionary changes in Pseudocercospora fijiensis and Pseudocercospora eumusae and increased virulence on the banana host.</title>
        <authorList>
            <person name="Chang T.-C."/>
            <person name="Salvucci A."/>
            <person name="Crous P.W."/>
            <person name="Stergiopoulos I."/>
        </authorList>
    </citation>
    <scope>NUCLEOTIDE SEQUENCE [LARGE SCALE GENOMIC DNA]</scope>
    <source>
        <strain evidence="1 2">CBS 116634</strain>
    </source>
</reference>
<evidence type="ECO:0000313" key="2">
    <source>
        <dbReference type="Proteomes" id="UP000073492"/>
    </source>
</evidence>
<dbReference type="Proteomes" id="UP000073492">
    <property type="component" value="Unassembled WGS sequence"/>
</dbReference>
<proteinExistence type="predicted"/>
<protein>
    <submittedName>
        <fullName evidence="1">Uncharacterized protein</fullName>
    </submittedName>
</protein>
<accession>A0A139I4V1</accession>
<organism evidence="1 2">
    <name type="scientific">Pseudocercospora musae</name>
    <dbReference type="NCBI Taxonomy" id="113226"/>
    <lineage>
        <taxon>Eukaryota</taxon>
        <taxon>Fungi</taxon>
        <taxon>Dikarya</taxon>
        <taxon>Ascomycota</taxon>
        <taxon>Pezizomycotina</taxon>
        <taxon>Dothideomycetes</taxon>
        <taxon>Dothideomycetidae</taxon>
        <taxon>Mycosphaerellales</taxon>
        <taxon>Mycosphaerellaceae</taxon>
        <taxon>Pseudocercospora</taxon>
    </lineage>
</organism>
<keyword evidence="2" id="KW-1185">Reference proteome</keyword>
<gene>
    <name evidence="1" type="ORF">AC579_9998</name>
</gene>
<sequence length="134" mass="14534">MDSLIATKAPRHKDLVPSNSIVTSNYTGTDSASLPLSIGSFLRGHYYHTQIYLQDLGTIGFGMRVFEHSRLCNFGTPGLHELPRSSFAFSSSNTVDGHQLRTCHTLGLLLLHSSSLAGPSVSPDPLRTFAHHAS</sequence>
<evidence type="ECO:0000313" key="1">
    <source>
        <dbReference type="EMBL" id="KXT09734.1"/>
    </source>
</evidence>
<comment type="caution">
    <text evidence="1">The sequence shown here is derived from an EMBL/GenBank/DDBJ whole genome shotgun (WGS) entry which is preliminary data.</text>
</comment>
<name>A0A139I4V1_9PEZI</name>